<name>A0ABR4WY76_9ACTN</name>
<evidence type="ECO:0000313" key="2">
    <source>
        <dbReference type="EMBL" id="KGI79339.1"/>
    </source>
</evidence>
<gene>
    <name evidence="2" type="ORF">IL38_23815</name>
</gene>
<evidence type="ECO:0000259" key="1">
    <source>
        <dbReference type="Pfam" id="PF01266"/>
    </source>
</evidence>
<feature type="domain" description="FAD dependent oxidoreductase" evidence="1">
    <location>
        <begin position="3"/>
        <end position="70"/>
    </location>
</feature>
<dbReference type="Proteomes" id="UP000029737">
    <property type="component" value="Unassembled WGS sequence"/>
</dbReference>
<proteinExistence type="predicted"/>
<keyword evidence="3" id="KW-1185">Reference proteome</keyword>
<evidence type="ECO:0000313" key="3">
    <source>
        <dbReference type="Proteomes" id="UP000029737"/>
    </source>
</evidence>
<protein>
    <recommendedName>
        <fullName evidence="1">FAD dependent oxidoreductase domain-containing protein</fullName>
    </recommendedName>
</protein>
<dbReference type="Gene3D" id="3.50.50.60">
    <property type="entry name" value="FAD/NAD(P)-binding domain"/>
    <property type="match status" value="1"/>
</dbReference>
<dbReference type="RefSeq" id="WP_043578809.1">
    <property type="nucleotide sequence ID" value="NZ_KN214181.1"/>
</dbReference>
<sequence length="292" mass="30531">MHTIIVGAGIAGSSLARALRAAESTVTVVANPDLPEHSRAAAALLRSAYHAKHPGEDSLFHRSLDLYAHWGIDLLTGGLVTNYRTPGRAPRPDPDWYLLDPAAPLLAPDRRGHAAPTETGIALDGDELAADTVVWCTGAATGPATPRGTLTYGHTWTHPDPDVLTHPDALRIHHWAPYKTIAAGRLGTLARLGSSSAKHPATAEKQAHAMLATAVDTGIIRTHTGWTCHTGIRSKTETSGLIHTGGRHYALTGLHRTGYALAPALAADAAASLTTGRATRPQYGAPAAPHGG</sequence>
<organism evidence="2 3">
    <name type="scientific">Actinopolyspora erythraea</name>
    <dbReference type="NCBI Taxonomy" id="414996"/>
    <lineage>
        <taxon>Bacteria</taxon>
        <taxon>Bacillati</taxon>
        <taxon>Actinomycetota</taxon>
        <taxon>Actinomycetes</taxon>
        <taxon>Actinopolysporales</taxon>
        <taxon>Actinopolysporaceae</taxon>
        <taxon>Actinopolyspora</taxon>
    </lineage>
</organism>
<comment type="caution">
    <text evidence="2">The sequence shown here is derived from an EMBL/GenBank/DDBJ whole genome shotgun (WGS) entry which is preliminary data.</text>
</comment>
<reference evidence="2 3" key="1">
    <citation type="journal article" date="2014" name="PLoS ONE">
        <title>Identification and Characterization of a New Erythromycin Biosynthetic Gene Cluster in Actinopolyspora erythraea YIM90600, a Novel Erythronolide-Producing Halophilic Actinomycete Isolated from Salt Field.</title>
        <authorList>
            <person name="Chen D."/>
            <person name="Feng J."/>
            <person name="Huang L."/>
            <person name="Zhang Q."/>
            <person name="Wu J."/>
            <person name="Zhu X."/>
            <person name="Duan Y."/>
            <person name="Xu Z."/>
        </authorList>
    </citation>
    <scope>NUCLEOTIDE SEQUENCE [LARGE SCALE GENOMIC DNA]</scope>
    <source>
        <strain evidence="2 3">YIM90600</strain>
    </source>
</reference>
<dbReference type="InterPro" id="IPR006076">
    <property type="entry name" value="FAD-dep_OxRdtase"/>
</dbReference>
<dbReference type="InterPro" id="IPR036188">
    <property type="entry name" value="FAD/NAD-bd_sf"/>
</dbReference>
<dbReference type="Pfam" id="PF01266">
    <property type="entry name" value="DAO"/>
    <property type="match status" value="1"/>
</dbReference>
<dbReference type="EMBL" id="JPMV01000046">
    <property type="protein sequence ID" value="KGI79339.1"/>
    <property type="molecule type" value="Genomic_DNA"/>
</dbReference>
<accession>A0ABR4WY76</accession>
<dbReference type="SUPFAM" id="SSF51905">
    <property type="entry name" value="FAD/NAD(P)-binding domain"/>
    <property type="match status" value="1"/>
</dbReference>